<feature type="chain" id="PRO_5008260363" description="Divergent polysaccharide deacetylase family protein" evidence="1">
    <location>
        <begin position="25"/>
        <end position="259"/>
    </location>
</feature>
<dbReference type="PANTHER" id="PTHR30105:SF2">
    <property type="entry name" value="DIVERGENT POLYSACCHARIDE DEACETYLASE SUPERFAMILY"/>
    <property type="match status" value="1"/>
</dbReference>
<dbReference type="InterPro" id="IPR006837">
    <property type="entry name" value="Divergent_DAC"/>
</dbReference>
<dbReference type="STRING" id="1548547.BA177_18135"/>
<dbReference type="RefSeq" id="WP_068618594.1">
    <property type="nucleotide sequence ID" value="NZ_CP016268.1"/>
</dbReference>
<dbReference type="PANTHER" id="PTHR30105">
    <property type="entry name" value="UNCHARACTERIZED YIBQ-RELATED"/>
    <property type="match status" value="1"/>
</dbReference>
<dbReference type="Gene3D" id="3.20.20.370">
    <property type="entry name" value="Glycoside hydrolase/deacetylase"/>
    <property type="match status" value="1"/>
</dbReference>
<reference evidence="2 3" key="1">
    <citation type="submission" date="2016-06" db="EMBL/GenBank/DDBJ databases">
        <title>Complete genome sequence of a deep-branching marine Gamma Proteobacterium Woeseia oceani type strain XK5.</title>
        <authorList>
            <person name="Mu D."/>
            <person name="Du Z."/>
        </authorList>
    </citation>
    <scope>NUCLEOTIDE SEQUENCE [LARGE SCALE GENOMIC DNA]</scope>
    <source>
        <strain evidence="2 3">XK5</strain>
    </source>
</reference>
<dbReference type="Proteomes" id="UP000092695">
    <property type="component" value="Chromosome"/>
</dbReference>
<dbReference type="SUPFAM" id="SSF88713">
    <property type="entry name" value="Glycoside hydrolase/deacetylase"/>
    <property type="match status" value="1"/>
</dbReference>
<keyword evidence="1" id="KW-0732">Signal</keyword>
<evidence type="ECO:0000256" key="1">
    <source>
        <dbReference type="SAM" id="SignalP"/>
    </source>
</evidence>
<evidence type="ECO:0000313" key="3">
    <source>
        <dbReference type="Proteomes" id="UP000092695"/>
    </source>
</evidence>
<dbReference type="EMBL" id="CP016268">
    <property type="protein sequence ID" value="ANO52850.1"/>
    <property type="molecule type" value="Genomic_DNA"/>
</dbReference>
<dbReference type="GO" id="GO:0005975">
    <property type="term" value="P:carbohydrate metabolic process"/>
    <property type="evidence" value="ECO:0007669"/>
    <property type="project" value="InterPro"/>
</dbReference>
<organism evidence="2 3">
    <name type="scientific">Woeseia oceani</name>
    <dbReference type="NCBI Taxonomy" id="1548547"/>
    <lineage>
        <taxon>Bacteria</taxon>
        <taxon>Pseudomonadati</taxon>
        <taxon>Pseudomonadota</taxon>
        <taxon>Gammaproteobacteria</taxon>
        <taxon>Woeseiales</taxon>
        <taxon>Woeseiaceae</taxon>
        <taxon>Woeseia</taxon>
    </lineage>
</organism>
<evidence type="ECO:0008006" key="4">
    <source>
        <dbReference type="Google" id="ProtNLM"/>
    </source>
</evidence>
<feature type="signal peptide" evidence="1">
    <location>
        <begin position="1"/>
        <end position="24"/>
    </location>
</feature>
<dbReference type="KEGG" id="woc:BA177_18135"/>
<keyword evidence="3" id="KW-1185">Reference proteome</keyword>
<proteinExistence type="predicted"/>
<protein>
    <recommendedName>
        <fullName evidence="4">Divergent polysaccharide deacetylase family protein</fullName>
    </recommendedName>
</protein>
<name>A0A193LJX7_9GAMM</name>
<dbReference type="AlphaFoldDB" id="A0A193LJX7"/>
<gene>
    <name evidence="2" type="ORF">BA177_18135</name>
</gene>
<accession>A0A193LJX7</accession>
<evidence type="ECO:0000313" key="2">
    <source>
        <dbReference type="EMBL" id="ANO52850.1"/>
    </source>
</evidence>
<dbReference type="Pfam" id="PF04748">
    <property type="entry name" value="Polysacc_deac_2"/>
    <property type="match status" value="1"/>
</dbReference>
<sequence>MTRTFRRLKAISLSLLLLSLPLAAGANKALPGTADARPRVAVIIDDLGYEFAAGRRVVRLPGPVACAVLPATPRGKQLAELAARNGKEVLLHLPLQAQNYAGDREPGAILLDMTRQQFAATFAANLASIPHVIGVNNHRGSLLTRHPGHMSWLMEELRARGGLFFVDSYTTHRSVAMQVAQEAGVPAVRRDVFLDAERSAAGVAREFERLLSLARKHGSAIAIGHPYPETLDFLEQALPGLAAQGIDLVSLGELLPNGY</sequence>
<dbReference type="CDD" id="cd10936">
    <property type="entry name" value="CE4_DAC2"/>
    <property type="match status" value="1"/>
</dbReference>
<dbReference type="OrthoDB" id="9784811at2"/>
<dbReference type="InterPro" id="IPR011330">
    <property type="entry name" value="Glyco_hydro/deAcase_b/a-brl"/>
</dbReference>